<dbReference type="InterPro" id="IPR015866">
    <property type="entry name" value="Ser-tRNA-synth_1_N"/>
</dbReference>
<evidence type="ECO:0000256" key="17">
    <source>
        <dbReference type="SAM" id="Coils"/>
    </source>
</evidence>
<evidence type="ECO:0000256" key="10">
    <source>
        <dbReference type="ARBA" id="ARBA00023146"/>
    </source>
</evidence>
<evidence type="ECO:0000313" key="20">
    <source>
        <dbReference type="Proteomes" id="UP000034235"/>
    </source>
</evidence>
<dbReference type="PIRSF" id="PIRSF001529">
    <property type="entry name" value="Ser-tRNA-synth_IIa"/>
    <property type="match status" value="1"/>
</dbReference>
<evidence type="ECO:0000256" key="11">
    <source>
        <dbReference type="ARBA" id="ARBA00039158"/>
    </source>
</evidence>
<feature type="binding site" evidence="16">
    <location>
        <begin position="346"/>
        <end position="349"/>
    </location>
    <ligand>
        <name>ATP</name>
        <dbReference type="ChEBI" id="CHEBI:30616"/>
    </ligand>
</feature>
<feature type="coiled-coil region" evidence="17">
    <location>
        <begin position="30"/>
        <end position="83"/>
    </location>
</feature>
<feature type="binding site" evidence="15">
    <location>
        <position position="379"/>
    </location>
    <ligand>
        <name>L-serine</name>
        <dbReference type="ChEBI" id="CHEBI:33384"/>
    </ligand>
</feature>
<dbReference type="PROSITE" id="PS50862">
    <property type="entry name" value="AA_TRNA_LIGASE_II"/>
    <property type="match status" value="1"/>
</dbReference>
<feature type="binding site" evidence="15">
    <location>
        <position position="259"/>
    </location>
    <ligand>
        <name>L-serine</name>
        <dbReference type="ChEBI" id="CHEBI:33384"/>
    </ligand>
</feature>
<proteinExistence type="inferred from homology"/>
<evidence type="ECO:0000256" key="6">
    <source>
        <dbReference type="ARBA" id="ARBA00022598"/>
    </source>
</evidence>
<dbReference type="GO" id="GO:0005524">
    <property type="term" value="F:ATP binding"/>
    <property type="evidence" value="ECO:0007669"/>
    <property type="project" value="UniProtKB-KW"/>
</dbReference>
<reference evidence="19 20" key="1">
    <citation type="journal article" date="2015" name="Nature">
        <title>rRNA introns, odd ribosomes, and small enigmatic genomes across a large radiation of phyla.</title>
        <authorList>
            <person name="Brown C.T."/>
            <person name="Hug L.A."/>
            <person name="Thomas B.C."/>
            <person name="Sharon I."/>
            <person name="Castelle C.J."/>
            <person name="Singh A."/>
            <person name="Wilkins M.J."/>
            <person name="Williams K.H."/>
            <person name="Banfield J.F."/>
        </authorList>
    </citation>
    <scope>NUCLEOTIDE SEQUENCE [LARGE SCALE GENOMIC DNA]</scope>
</reference>
<evidence type="ECO:0000256" key="9">
    <source>
        <dbReference type="ARBA" id="ARBA00022917"/>
    </source>
</evidence>
<sequence>MLDINFIRENKEKVIDAAKQKGVDIDINRLLEVDQTRRELIKKVDDLRAQRNEAAKNRDIEKGRQIKSELDTWELELKEAQERFEHQMSFIPNVPLPAVPRGDESNNKVIKKAGEVPNFNFTVRDHLELAEMLDIVDIPRATKVSGSRFYYLKNEGVLLELALLQYALKKLMAEGFSPIFPPALIKQDITQGLGYWAGGNHNNYYLVQDFEEVEKGVENPNPLYLIGTAEHALVPMHKDEVFKEEALPKKYVGFSPSFRREAGTYGKDTRGILRVHQFNKVEMVAFVRVEDDQETRKHLLNLAESFMQDLRLPYQVVQLASGDTSFPAAETIDIETWLPGQDKYRETHSISTTTDFQARRLNIKYKDQSGQMKFVYILNGTAFAIGRTLIAILENYQQEDGSVKVPEVLIPYTGFDVIKPK</sequence>
<organism evidence="19 20">
    <name type="scientific">Candidatus Daviesbacteria bacterium GW2011_GWA2_38_24</name>
    <dbReference type="NCBI Taxonomy" id="1618422"/>
    <lineage>
        <taxon>Bacteria</taxon>
        <taxon>Candidatus Daviesiibacteriota</taxon>
    </lineage>
</organism>
<keyword evidence="8 16" id="KW-0067">ATP-binding</keyword>
<dbReference type="GO" id="GO:0004828">
    <property type="term" value="F:serine-tRNA ligase activity"/>
    <property type="evidence" value="ECO:0007669"/>
    <property type="project" value="UniProtKB-UniRule"/>
</dbReference>
<dbReference type="EMBL" id="LBUP01000001">
    <property type="protein sequence ID" value="KKQ67296.1"/>
    <property type="molecule type" value="Genomic_DNA"/>
</dbReference>
<dbReference type="InterPro" id="IPR006195">
    <property type="entry name" value="aa-tRNA-synth_II"/>
</dbReference>
<gene>
    <name evidence="19" type="ORF">US86_C0001G0223</name>
</gene>
<dbReference type="SUPFAM" id="SSF55681">
    <property type="entry name" value="Class II aaRS and biotin synthetases"/>
    <property type="match status" value="1"/>
</dbReference>
<evidence type="ECO:0000256" key="15">
    <source>
        <dbReference type="PIRSR" id="PIRSR001529-1"/>
    </source>
</evidence>
<keyword evidence="9" id="KW-0648">Protein biosynthesis</keyword>
<keyword evidence="10" id="KW-0030">Aminoacyl-tRNA synthetase</keyword>
<evidence type="ECO:0000259" key="18">
    <source>
        <dbReference type="PROSITE" id="PS50862"/>
    </source>
</evidence>
<evidence type="ECO:0000256" key="14">
    <source>
        <dbReference type="NCBIfam" id="TIGR00414"/>
    </source>
</evidence>
<dbReference type="AlphaFoldDB" id="A0A0G0MQV2"/>
<evidence type="ECO:0000256" key="1">
    <source>
        <dbReference type="ARBA" id="ARBA00004496"/>
    </source>
</evidence>
<feature type="binding site" evidence="16">
    <location>
        <begin position="259"/>
        <end position="261"/>
    </location>
    <ligand>
        <name>ATP</name>
        <dbReference type="ChEBI" id="CHEBI:30616"/>
    </ligand>
</feature>
<dbReference type="CDD" id="cd00770">
    <property type="entry name" value="SerRS_core"/>
    <property type="match status" value="1"/>
</dbReference>
<dbReference type="SUPFAM" id="SSF46589">
    <property type="entry name" value="tRNA-binding arm"/>
    <property type="match status" value="1"/>
</dbReference>
<evidence type="ECO:0000313" key="19">
    <source>
        <dbReference type="EMBL" id="KKQ67296.1"/>
    </source>
</evidence>
<comment type="subcellular location">
    <subcellularLocation>
        <location evidence="1">Cytoplasm</location>
    </subcellularLocation>
</comment>
<evidence type="ECO:0000256" key="13">
    <source>
        <dbReference type="ARBA" id="ARBA00048823"/>
    </source>
</evidence>
<comment type="catalytic activity">
    <reaction evidence="13">
        <text>tRNA(Ser) + L-serine + ATP = L-seryl-tRNA(Ser) + AMP + diphosphate + H(+)</text>
        <dbReference type="Rhea" id="RHEA:12292"/>
        <dbReference type="Rhea" id="RHEA-COMP:9669"/>
        <dbReference type="Rhea" id="RHEA-COMP:9703"/>
        <dbReference type="ChEBI" id="CHEBI:15378"/>
        <dbReference type="ChEBI" id="CHEBI:30616"/>
        <dbReference type="ChEBI" id="CHEBI:33019"/>
        <dbReference type="ChEBI" id="CHEBI:33384"/>
        <dbReference type="ChEBI" id="CHEBI:78442"/>
        <dbReference type="ChEBI" id="CHEBI:78533"/>
        <dbReference type="ChEBI" id="CHEBI:456215"/>
        <dbReference type="EC" id="6.1.1.11"/>
    </reaction>
</comment>
<dbReference type="GO" id="GO:0006434">
    <property type="term" value="P:seryl-tRNA aminoacylation"/>
    <property type="evidence" value="ECO:0007669"/>
    <property type="project" value="UniProtKB-UniRule"/>
</dbReference>
<dbReference type="PRINTS" id="PR00981">
    <property type="entry name" value="TRNASYNTHSER"/>
</dbReference>
<accession>A0A0G0MQV2</accession>
<comment type="similarity">
    <text evidence="3">Belongs to the class-II aminoacyl-tRNA synthetase family. Type-1 seryl-tRNA synthetase subfamily.</text>
</comment>
<evidence type="ECO:0000256" key="7">
    <source>
        <dbReference type="ARBA" id="ARBA00022741"/>
    </source>
</evidence>
<evidence type="ECO:0000256" key="8">
    <source>
        <dbReference type="ARBA" id="ARBA00022840"/>
    </source>
</evidence>
<dbReference type="PANTHER" id="PTHR43697">
    <property type="entry name" value="SERYL-TRNA SYNTHETASE"/>
    <property type="match status" value="1"/>
</dbReference>
<dbReference type="GO" id="GO:0005737">
    <property type="term" value="C:cytoplasm"/>
    <property type="evidence" value="ECO:0007669"/>
    <property type="project" value="UniProtKB-SubCell"/>
</dbReference>
<evidence type="ECO:0000256" key="5">
    <source>
        <dbReference type="ARBA" id="ARBA00022490"/>
    </source>
</evidence>
<evidence type="ECO:0000256" key="12">
    <source>
        <dbReference type="ARBA" id="ARBA00047929"/>
    </source>
</evidence>
<feature type="binding site" evidence="15">
    <location>
        <position position="282"/>
    </location>
    <ligand>
        <name>L-serine</name>
        <dbReference type="ChEBI" id="CHEBI:33384"/>
    </ligand>
</feature>
<dbReference type="Gene3D" id="3.30.930.10">
    <property type="entry name" value="Bira Bifunctional Protein, Domain 2"/>
    <property type="match status" value="1"/>
</dbReference>
<dbReference type="InterPro" id="IPR002317">
    <property type="entry name" value="Ser-tRNA-ligase_type_1"/>
</dbReference>
<feature type="binding site" evidence="16">
    <location>
        <begin position="275"/>
        <end position="278"/>
    </location>
    <ligand>
        <name>ATP</name>
        <dbReference type="ChEBI" id="CHEBI:30616"/>
    </ligand>
</feature>
<dbReference type="InterPro" id="IPR033729">
    <property type="entry name" value="SerRS_core"/>
</dbReference>
<dbReference type="InterPro" id="IPR042103">
    <property type="entry name" value="SerRS_1_N_sf"/>
</dbReference>
<dbReference type="EC" id="6.1.1.11" evidence="4 14"/>
<keyword evidence="17" id="KW-0175">Coiled coil</keyword>
<dbReference type="InterPro" id="IPR045864">
    <property type="entry name" value="aa-tRNA-synth_II/BPL/LPL"/>
</dbReference>
<keyword evidence="7" id="KW-0547">Nucleotide-binding</keyword>
<name>A0A0G0MQV2_9BACT</name>
<dbReference type="PANTHER" id="PTHR43697:SF1">
    <property type="entry name" value="SERINE--TRNA LIGASE"/>
    <property type="match status" value="1"/>
</dbReference>
<protein>
    <recommendedName>
        <fullName evidence="11 14">Serine--tRNA ligase</fullName>
        <ecNumber evidence="4 14">6.1.1.11</ecNumber>
    </recommendedName>
</protein>
<feature type="binding site" evidence="15">
    <location>
        <position position="228"/>
    </location>
    <ligand>
        <name>L-serine</name>
        <dbReference type="ChEBI" id="CHEBI:33384"/>
    </ligand>
</feature>
<feature type="site" description="Important for serine binding" evidence="15">
    <location>
        <position position="381"/>
    </location>
</feature>
<dbReference type="Proteomes" id="UP000034235">
    <property type="component" value="Unassembled WGS sequence"/>
</dbReference>
<dbReference type="PATRIC" id="fig|1618422.5.peg.227"/>
<evidence type="ECO:0000256" key="2">
    <source>
        <dbReference type="ARBA" id="ARBA00005045"/>
    </source>
</evidence>
<dbReference type="InterPro" id="IPR010978">
    <property type="entry name" value="tRNA-bd_arm"/>
</dbReference>
<dbReference type="NCBIfam" id="TIGR00414">
    <property type="entry name" value="serS"/>
    <property type="match status" value="1"/>
</dbReference>
<evidence type="ECO:0000256" key="4">
    <source>
        <dbReference type="ARBA" id="ARBA00012840"/>
    </source>
</evidence>
<dbReference type="Pfam" id="PF02403">
    <property type="entry name" value="Seryl_tRNA_N"/>
    <property type="match status" value="1"/>
</dbReference>
<keyword evidence="5" id="KW-0963">Cytoplasm</keyword>
<comment type="catalytic activity">
    <reaction evidence="12">
        <text>tRNA(Sec) + L-serine + ATP = L-seryl-tRNA(Sec) + AMP + diphosphate + H(+)</text>
        <dbReference type="Rhea" id="RHEA:42580"/>
        <dbReference type="Rhea" id="RHEA-COMP:9742"/>
        <dbReference type="Rhea" id="RHEA-COMP:10128"/>
        <dbReference type="ChEBI" id="CHEBI:15378"/>
        <dbReference type="ChEBI" id="CHEBI:30616"/>
        <dbReference type="ChEBI" id="CHEBI:33019"/>
        <dbReference type="ChEBI" id="CHEBI:33384"/>
        <dbReference type="ChEBI" id="CHEBI:78442"/>
        <dbReference type="ChEBI" id="CHEBI:78533"/>
        <dbReference type="ChEBI" id="CHEBI:456215"/>
        <dbReference type="EC" id="6.1.1.11"/>
    </reaction>
</comment>
<keyword evidence="6 19" id="KW-0436">Ligase</keyword>
<evidence type="ECO:0000256" key="3">
    <source>
        <dbReference type="ARBA" id="ARBA00010728"/>
    </source>
</evidence>
<comment type="caution">
    <text evidence="19">The sequence shown here is derived from an EMBL/GenBank/DDBJ whole genome shotgun (WGS) entry which is preliminary data.</text>
</comment>
<dbReference type="InterPro" id="IPR002314">
    <property type="entry name" value="aa-tRNA-synt_IIb"/>
</dbReference>
<dbReference type="Pfam" id="PF00587">
    <property type="entry name" value="tRNA-synt_2b"/>
    <property type="match status" value="1"/>
</dbReference>
<evidence type="ECO:0000256" key="16">
    <source>
        <dbReference type="PIRSR" id="PIRSR001529-2"/>
    </source>
</evidence>
<dbReference type="Gene3D" id="1.10.287.40">
    <property type="entry name" value="Serine-tRNA synthetase, tRNA binding domain"/>
    <property type="match status" value="1"/>
</dbReference>
<feature type="domain" description="Aminoacyl-transfer RNA synthetases class-II family profile" evidence="18">
    <location>
        <begin position="125"/>
        <end position="406"/>
    </location>
</feature>
<comment type="pathway">
    <text evidence="2">Aminoacyl-tRNA biosynthesis; selenocysteinyl-tRNA(Sec) biosynthesis; L-seryl-tRNA(Sec) from L-serine and tRNA(Sec): step 1/1.</text>
</comment>